<dbReference type="PROSITE" id="PS00196">
    <property type="entry name" value="COPPER_BLUE"/>
    <property type="match status" value="1"/>
</dbReference>
<sequence>MEPKVGSGSAYLKVLMMILCTIRAVRAAVYTVGDSSGWSLSGDYGSWATDKTFAVGDTLVFNYSPGHTVDEVSENDYKSCTTGNSITSDSSGATSITLKTAGPHYFICGVPGHCTGGMKLSVSTTAAASSGGGSASPSSPGSTTTPSTGVRTPATGTITQPSSSTMLSPAVVANLLFSFCFIYIGRLLIFSGECN</sequence>
<organism evidence="7 8">
    <name type="scientific">Penstemon davidsonii</name>
    <dbReference type="NCBI Taxonomy" id="160366"/>
    <lineage>
        <taxon>Eukaryota</taxon>
        <taxon>Viridiplantae</taxon>
        <taxon>Streptophyta</taxon>
        <taxon>Embryophyta</taxon>
        <taxon>Tracheophyta</taxon>
        <taxon>Spermatophyta</taxon>
        <taxon>Magnoliopsida</taxon>
        <taxon>eudicotyledons</taxon>
        <taxon>Gunneridae</taxon>
        <taxon>Pentapetalae</taxon>
        <taxon>asterids</taxon>
        <taxon>lamiids</taxon>
        <taxon>Lamiales</taxon>
        <taxon>Plantaginaceae</taxon>
        <taxon>Cheloneae</taxon>
        <taxon>Penstemon</taxon>
    </lineage>
</organism>
<evidence type="ECO:0000256" key="3">
    <source>
        <dbReference type="SAM" id="MobiDB-lite"/>
    </source>
</evidence>
<dbReference type="Proteomes" id="UP001291926">
    <property type="component" value="Unassembled WGS sequence"/>
</dbReference>
<feature type="signal peptide" evidence="5">
    <location>
        <begin position="1"/>
        <end position="27"/>
    </location>
</feature>
<keyword evidence="1" id="KW-0479">Metal-binding</keyword>
<proteinExistence type="predicted"/>
<reference evidence="7 8" key="1">
    <citation type="journal article" date="2023" name="bioRxiv">
        <title>Genome report: Whole genome sequence and annotation of Penstemon davidsonii.</title>
        <authorList>
            <person name="Ostevik K.L."/>
            <person name="Alabady M."/>
            <person name="Zhang M."/>
            <person name="Rausher M.D."/>
        </authorList>
    </citation>
    <scope>NUCLEOTIDE SEQUENCE [LARGE SCALE GENOMIC DNA]</scope>
    <source>
        <strain evidence="7">DNT005</strain>
        <tissue evidence="7">Whole leaf</tissue>
    </source>
</reference>
<evidence type="ECO:0000256" key="2">
    <source>
        <dbReference type="ARBA" id="ARBA00023008"/>
    </source>
</evidence>
<feature type="compositionally biased region" description="Low complexity" evidence="3">
    <location>
        <begin position="129"/>
        <end position="155"/>
    </location>
</feature>
<protein>
    <recommendedName>
        <fullName evidence="6">Phytocyanin domain-containing protein</fullName>
    </recommendedName>
</protein>
<dbReference type="InterPro" id="IPR028871">
    <property type="entry name" value="BlueCu_1_BS"/>
</dbReference>
<dbReference type="Gene3D" id="2.60.40.420">
    <property type="entry name" value="Cupredoxins - blue copper proteins"/>
    <property type="match status" value="1"/>
</dbReference>
<dbReference type="EMBL" id="JAYDYQ010002534">
    <property type="protein sequence ID" value="KAK4483936.1"/>
    <property type="molecule type" value="Genomic_DNA"/>
</dbReference>
<keyword evidence="8" id="KW-1185">Reference proteome</keyword>
<feature type="transmembrane region" description="Helical" evidence="4">
    <location>
        <begin position="166"/>
        <end position="189"/>
    </location>
</feature>
<dbReference type="InterPro" id="IPR039391">
    <property type="entry name" value="Phytocyanin-like"/>
</dbReference>
<feature type="domain" description="Phytocyanin" evidence="6">
    <location>
        <begin position="28"/>
        <end position="126"/>
    </location>
</feature>
<dbReference type="InterPro" id="IPR003245">
    <property type="entry name" value="Phytocyanin_dom"/>
</dbReference>
<evidence type="ECO:0000313" key="7">
    <source>
        <dbReference type="EMBL" id="KAK4483936.1"/>
    </source>
</evidence>
<dbReference type="InterPro" id="IPR008972">
    <property type="entry name" value="Cupredoxin"/>
</dbReference>
<evidence type="ECO:0000259" key="6">
    <source>
        <dbReference type="PROSITE" id="PS51485"/>
    </source>
</evidence>
<keyword evidence="5" id="KW-0732">Signal</keyword>
<feature type="chain" id="PRO_5046615957" description="Phytocyanin domain-containing protein" evidence="5">
    <location>
        <begin position="28"/>
        <end position="195"/>
    </location>
</feature>
<keyword evidence="4" id="KW-0812">Transmembrane</keyword>
<accession>A0ABR0D4W9</accession>
<dbReference type="PROSITE" id="PS51485">
    <property type="entry name" value="PHYTOCYANIN"/>
    <property type="match status" value="1"/>
</dbReference>
<keyword evidence="4" id="KW-1133">Transmembrane helix</keyword>
<evidence type="ECO:0000256" key="1">
    <source>
        <dbReference type="ARBA" id="ARBA00022723"/>
    </source>
</evidence>
<dbReference type="Pfam" id="PF02298">
    <property type="entry name" value="Cu_bind_like"/>
    <property type="match status" value="1"/>
</dbReference>
<keyword evidence="4" id="KW-0472">Membrane</keyword>
<evidence type="ECO:0000256" key="5">
    <source>
        <dbReference type="SAM" id="SignalP"/>
    </source>
</evidence>
<evidence type="ECO:0000313" key="8">
    <source>
        <dbReference type="Proteomes" id="UP001291926"/>
    </source>
</evidence>
<dbReference type="CDD" id="cd04216">
    <property type="entry name" value="Phytocyanin"/>
    <property type="match status" value="1"/>
</dbReference>
<feature type="region of interest" description="Disordered" evidence="3">
    <location>
        <begin position="129"/>
        <end position="164"/>
    </location>
</feature>
<gene>
    <name evidence="7" type="ORF">RD792_011145</name>
</gene>
<name>A0ABR0D4W9_9LAMI</name>
<keyword evidence="2" id="KW-0186">Copper</keyword>
<dbReference type="PANTHER" id="PTHR33021:SF193">
    <property type="entry name" value="OS06G0218600 PROTEIN"/>
    <property type="match status" value="1"/>
</dbReference>
<evidence type="ECO:0000256" key="4">
    <source>
        <dbReference type="SAM" id="Phobius"/>
    </source>
</evidence>
<dbReference type="SUPFAM" id="SSF49503">
    <property type="entry name" value="Cupredoxins"/>
    <property type="match status" value="1"/>
</dbReference>
<dbReference type="PANTHER" id="PTHR33021">
    <property type="entry name" value="BLUE COPPER PROTEIN"/>
    <property type="match status" value="1"/>
</dbReference>
<comment type="caution">
    <text evidence="7">The sequence shown here is derived from an EMBL/GenBank/DDBJ whole genome shotgun (WGS) entry which is preliminary data.</text>
</comment>